<dbReference type="InterPro" id="IPR011004">
    <property type="entry name" value="Trimer_LpxA-like_sf"/>
</dbReference>
<reference evidence="5" key="1">
    <citation type="submission" date="2016-02" db="EMBL/GenBank/DDBJ databases">
        <authorList>
            <person name="Schultz-Johansen M."/>
            <person name="Glaring M.A."/>
            <person name="Bech P.K."/>
            <person name="Stougaard P."/>
        </authorList>
    </citation>
    <scope>NUCLEOTIDE SEQUENCE [LARGE SCALE GENOMIC DNA]</scope>
    <source>
        <strain evidence="5">S66</strain>
    </source>
</reference>
<dbReference type="Proteomes" id="UP000070299">
    <property type="component" value="Unassembled WGS sequence"/>
</dbReference>
<sequence>MTNKLKLLLRLFFSLLALPFFVLYWLLTLVFNRDNVFAGASQCLSLLPGQMGNYYRLAFYQFAMDSCGKDTVISFASLFSQQGTELSDGAYIGPQCNIGLCKIEANCLLGSGVHIMSGKGQHNFSDLNTALKDQGGVFNKVTIGEDSWIGNGALIMANIGKKCVVAAGAVVINDVPDFAIVAGNPAKIIKMRNE</sequence>
<gene>
    <name evidence="4" type="ORF">AX660_15485</name>
</gene>
<feature type="transmembrane region" description="Helical" evidence="3">
    <location>
        <begin position="7"/>
        <end position="27"/>
    </location>
</feature>
<dbReference type="InterPro" id="IPR051159">
    <property type="entry name" value="Hexapeptide_acetyltransf"/>
</dbReference>
<dbReference type="GO" id="GO:0005829">
    <property type="term" value="C:cytosol"/>
    <property type="evidence" value="ECO:0007669"/>
    <property type="project" value="TreeGrafter"/>
</dbReference>
<comment type="caution">
    <text evidence="4">The sequence shown here is derived from an EMBL/GenBank/DDBJ whole genome shotgun (WGS) entry which is preliminary data.</text>
</comment>
<dbReference type="Pfam" id="PF14602">
    <property type="entry name" value="Hexapep_2"/>
    <property type="match status" value="1"/>
</dbReference>
<keyword evidence="3" id="KW-1133">Transmembrane helix</keyword>
<evidence type="ECO:0000256" key="2">
    <source>
        <dbReference type="ARBA" id="ARBA00022679"/>
    </source>
</evidence>
<keyword evidence="2 4" id="KW-0808">Transferase</keyword>
<evidence type="ECO:0000313" key="5">
    <source>
        <dbReference type="Proteomes" id="UP000070299"/>
    </source>
</evidence>
<name>A0A135ZZT6_9ALTE</name>
<keyword evidence="5" id="KW-1185">Reference proteome</keyword>
<dbReference type="RefSeq" id="WP_068377437.1">
    <property type="nucleotide sequence ID" value="NZ_LSNE01000006.1"/>
</dbReference>
<dbReference type="AlphaFoldDB" id="A0A135ZZT6"/>
<dbReference type="PANTHER" id="PTHR23416:SF23">
    <property type="entry name" value="ACETYLTRANSFERASE C18B11.09C-RELATED"/>
    <property type="match status" value="1"/>
</dbReference>
<dbReference type="EMBL" id="LSNE01000006">
    <property type="protein sequence ID" value="KXI28491.1"/>
    <property type="molecule type" value="Genomic_DNA"/>
</dbReference>
<proteinExistence type="inferred from homology"/>
<keyword evidence="3" id="KW-0812">Transmembrane</keyword>
<protein>
    <submittedName>
        <fullName evidence="4">Acetyltransferase</fullName>
    </submittedName>
</protein>
<dbReference type="SUPFAM" id="SSF51161">
    <property type="entry name" value="Trimeric LpxA-like enzymes"/>
    <property type="match status" value="1"/>
</dbReference>
<dbReference type="InterPro" id="IPR001451">
    <property type="entry name" value="Hexapep"/>
</dbReference>
<evidence type="ECO:0000256" key="3">
    <source>
        <dbReference type="SAM" id="Phobius"/>
    </source>
</evidence>
<dbReference type="OrthoDB" id="9815592at2"/>
<comment type="similarity">
    <text evidence="1">Belongs to the transferase hexapeptide repeat family.</text>
</comment>
<dbReference type="PANTHER" id="PTHR23416">
    <property type="entry name" value="SIALIC ACID SYNTHASE-RELATED"/>
    <property type="match status" value="1"/>
</dbReference>
<dbReference type="GO" id="GO:0008374">
    <property type="term" value="F:O-acyltransferase activity"/>
    <property type="evidence" value="ECO:0007669"/>
    <property type="project" value="TreeGrafter"/>
</dbReference>
<dbReference type="STRING" id="1799789.AX660_15485"/>
<evidence type="ECO:0000256" key="1">
    <source>
        <dbReference type="ARBA" id="ARBA00007274"/>
    </source>
</evidence>
<keyword evidence="3" id="KW-0472">Membrane</keyword>
<dbReference type="Gene3D" id="2.160.10.10">
    <property type="entry name" value="Hexapeptide repeat proteins"/>
    <property type="match status" value="1"/>
</dbReference>
<evidence type="ECO:0000313" key="4">
    <source>
        <dbReference type="EMBL" id="KXI28491.1"/>
    </source>
</evidence>
<organism evidence="4 5">
    <name type="scientific">Paraglaciecola hydrolytica</name>
    <dbReference type="NCBI Taxonomy" id="1799789"/>
    <lineage>
        <taxon>Bacteria</taxon>
        <taxon>Pseudomonadati</taxon>
        <taxon>Pseudomonadota</taxon>
        <taxon>Gammaproteobacteria</taxon>
        <taxon>Alteromonadales</taxon>
        <taxon>Alteromonadaceae</taxon>
        <taxon>Paraglaciecola</taxon>
    </lineage>
</organism>
<accession>A0A135ZZT6</accession>
<dbReference type="CDD" id="cd04647">
    <property type="entry name" value="LbH_MAT_like"/>
    <property type="match status" value="1"/>
</dbReference>